<name>A0A3E2VX16_CLOIN</name>
<keyword evidence="1" id="KW-0378">Hydrolase</keyword>
<proteinExistence type="predicted"/>
<dbReference type="GO" id="GO:0016787">
    <property type="term" value="F:hydrolase activity"/>
    <property type="evidence" value="ECO:0007669"/>
    <property type="project" value="UniProtKB-KW"/>
</dbReference>
<organism evidence="1 2">
    <name type="scientific">Clostridium innocuum</name>
    <dbReference type="NCBI Taxonomy" id="1522"/>
    <lineage>
        <taxon>Bacteria</taxon>
        <taxon>Bacillati</taxon>
        <taxon>Bacillota</taxon>
        <taxon>Clostridia</taxon>
        <taxon>Eubacteriales</taxon>
        <taxon>Clostridiaceae</taxon>
        <taxon>Clostridium</taxon>
    </lineage>
</organism>
<evidence type="ECO:0000313" key="2">
    <source>
        <dbReference type="Proteomes" id="UP000260025"/>
    </source>
</evidence>
<dbReference type="OrthoDB" id="9789133at2"/>
<dbReference type="AlphaFoldDB" id="A0A3E2VX16"/>
<reference evidence="1 2" key="1">
    <citation type="submission" date="2018-08" db="EMBL/GenBank/DDBJ databases">
        <title>A genome reference for cultivated species of the human gut microbiota.</title>
        <authorList>
            <person name="Zou Y."/>
            <person name="Xue W."/>
            <person name="Luo G."/>
        </authorList>
    </citation>
    <scope>NUCLEOTIDE SEQUENCE [LARGE SCALE GENOMIC DNA]</scope>
    <source>
        <strain evidence="1 2">OF01-2LB</strain>
    </source>
</reference>
<dbReference type="EMBL" id="QVEV01000011">
    <property type="protein sequence ID" value="RGC15820.1"/>
    <property type="molecule type" value="Genomic_DNA"/>
</dbReference>
<comment type="caution">
    <text evidence="1">The sequence shown here is derived from an EMBL/GenBank/DDBJ whole genome shotgun (WGS) entry which is preliminary data.</text>
</comment>
<dbReference type="PANTHER" id="PTHR42967:SF1">
    <property type="entry name" value="MBL FOLD METALLO-HYDROLASE"/>
    <property type="match status" value="1"/>
</dbReference>
<dbReference type="SUPFAM" id="SSF56281">
    <property type="entry name" value="Metallo-hydrolase/oxidoreductase"/>
    <property type="match status" value="1"/>
</dbReference>
<dbReference type="PANTHER" id="PTHR42967">
    <property type="entry name" value="METAL DEPENDENT HYDROLASE"/>
    <property type="match status" value="1"/>
</dbReference>
<dbReference type="Gene3D" id="3.60.15.10">
    <property type="entry name" value="Ribonuclease Z/Hydroxyacylglutathione hydrolase-like"/>
    <property type="match status" value="1"/>
</dbReference>
<evidence type="ECO:0000313" key="1">
    <source>
        <dbReference type="EMBL" id="RGC15820.1"/>
    </source>
</evidence>
<accession>A0A3E2VX16</accession>
<dbReference type="Pfam" id="PF13483">
    <property type="entry name" value="Lactamase_B_3"/>
    <property type="match status" value="1"/>
</dbReference>
<protein>
    <submittedName>
        <fullName evidence="1">Metal-dependent hydrolase</fullName>
    </submittedName>
</protein>
<dbReference type="RefSeq" id="WP_117442918.1">
    <property type="nucleotide sequence ID" value="NZ_JAJFEN010000009.1"/>
</dbReference>
<sequence>MNITYITHSCFLVELDCCYLLFDYYRGKLPKLKEDKPLYVFASHVHADHYSNRIFKLKHTQTTWMLSSDIVTAHPHIQVEAGQCYTVDDLKLRTLASTDAGVAFLVRVQGSCIYHAGDLNWWDWGDEDTPQESAEMKERYFRELQSIQGMHFDVAFVPVDPRLKERALKGVRAFLQYASCDVLIPMHFWKDNTVFTQLRNSEIASIKSMQIWLGFQELETFTKG</sequence>
<dbReference type="InterPro" id="IPR036866">
    <property type="entry name" value="RibonucZ/Hydroxyglut_hydro"/>
</dbReference>
<gene>
    <name evidence="1" type="ORF">DXA38_09100</name>
</gene>
<dbReference type="Proteomes" id="UP000260025">
    <property type="component" value="Unassembled WGS sequence"/>
</dbReference>